<dbReference type="SUPFAM" id="SSF55874">
    <property type="entry name" value="ATPase domain of HSP90 chaperone/DNA topoisomerase II/histidine kinase"/>
    <property type="match status" value="1"/>
</dbReference>
<dbReference type="Proteomes" id="UP001576780">
    <property type="component" value="Unassembled WGS sequence"/>
</dbReference>
<keyword evidence="8" id="KW-1185">Reference proteome</keyword>
<keyword evidence="4 7" id="KW-0418">Kinase</keyword>
<evidence type="ECO:0000313" key="8">
    <source>
        <dbReference type="Proteomes" id="UP001576780"/>
    </source>
</evidence>
<dbReference type="EMBL" id="JBHFNT010000195">
    <property type="protein sequence ID" value="MFB2837143.1"/>
    <property type="molecule type" value="Genomic_DNA"/>
</dbReference>
<protein>
    <recommendedName>
        <fullName evidence="2">histidine kinase</fullName>
        <ecNumber evidence="2">2.7.13.3</ecNumber>
    </recommendedName>
</protein>
<accession>A0ABV4WPW5</accession>
<reference evidence="7 8" key="1">
    <citation type="submission" date="2024-09" db="EMBL/GenBank/DDBJ databases">
        <title>Floridaenema gen nov. (Aerosakkonemataceae, Aerosakkonematales ord. nov., Cyanobacteria) from benthic tropical and subtropical fresh waters, with the description of four new species.</title>
        <authorList>
            <person name="Moretto J.A."/>
            <person name="Berthold D.E."/>
            <person name="Lefler F.W."/>
            <person name="Huang I.-S."/>
            <person name="Laughinghouse H. IV."/>
        </authorList>
    </citation>
    <scope>NUCLEOTIDE SEQUENCE [LARGE SCALE GENOMIC DNA]</scope>
    <source>
        <strain evidence="7 8">BLCC-F167</strain>
    </source>
</reference>
<dbReference type="SMART" id="SM00388">
    <property type="entry name" value="HisKA"/>
    <property type="match status" value="1"/>
</dbReference>
<feature type="domain" description="Histidine kinase" evidence="6">
    <location>
        <begin position="44"/>
        <end position="261"/>
    </location>
</feature>
<dbReference type="Gene3D" id="3.30.565.10">
    <property type="entry name" value="Histidine kinase-like ATPase, C-terminal domain"/>
    <property type="match status" value="1"/>
</dbReference>
<dbReference type="Pfam" id="PF02518">
    <property type="entry name" value="HATPase_c"/>
    <property type="match status" value="1"/>
</dbReference>
<dbReference type="SUPFAM" id="SSF47384">
    <property type="entry name" value="Homodimeric domain of signal transducing histidine kinase"/>
    <property type="match status" value="1"/>
</dbReference>
<dbReference type="InterPro" id="IPR004358">
    <property type="entry name" value="Sig_transdc_His_kin-like_C"/>
</dbReference>
<evidence type="ECO:0000256" key="4">
    <source>
        <dbReference type="ARBA" id="ARBA00022777"/>
    </source>
</evidence>
<sequence length="261" mass="28582">MHFLQAGANILAEAIQRQKAKETLQQQSEELALANRLKDEFLATISHELRTPLNSMLGWAKLLPTRNFSPETVSKAIETISRNTKALAQLIEDVLDMSDIIRGRLNLQVEPVSLDLVIEQAIASINLAAEAKNIQICSHINDSVGLVMGDSTRLQQIVWNLLSNSVKFTPNGGKVEVRLTRINNQAQIQVSDTGRGISADFLPHVFDRFRQEDGSITRAYGGLGLGLAIVRYLVELHGGTIQAESSGYGKGATFTVLLPLV</sequence>
<evidence type="ECO:0000313" key="7">
    <source>
        <dbReference type="EMBL" id="MFB2837143.1"/>
    </source>
</evidence>
<dbReference type="RefSeq" id="WP_413279500.1">
    <property type="nucleotide sequence ID" value="NZ_JBHFNT010000195.1"/>
</dbReference>
<dbReference type="InterPro" id="IPR003661">
    <property type="entry name" value="HisK_dim/P_dom"/>
</dbReference>
<evidence type="ECO:0000256" key="2">
    <source>
        <dbReference type="ARBA" id="ARBA00012438"/>
    </source>
</evidence>
<evidence type="ECO:0000259" key="6">
    <source>
        <dbReference type="PROSITE" id="PS50109"/>
    </source>
</evidence>
<dbReference type="CDD" id="cd16922">
    <property type="entry name" value="HATPase_EvgS-ArcB-TorS-like"/>
    <property type="match status" value="1"/>
</dbReference>
<dbReference type="Gene3D" id="1.10.287.130">
    <property type="match status" value="1"/>
</dbReference>
<dbReference type="InterPro" id="IPR005467">
    <property type="entry name" value="His_kinase_dom"/>
</dbReference>
<evidence type="ECO:0000256" key="3">
    <source>
        <dbReference type="ARBA" id="ARBA00022553"/>
    </source>
</evidence>
<keyword evidence="4 7" id="KW-0808">Transferase</keyword>
<dbReference type="PANTHER" id="PTHR43547">
    <property type="entry name" value="TWO-COMPONENT HISTIDINE KINASE"/>
    <property type="match status" value="1"/>
</dbReference>
<proteinExistence type="predicted"/>
<dbReference type="Pfam" id="PF00512">
    <property type="entry name" value="HisKA"/>
    <property type="match status" value="1"/>
</dbReference>
<dbReference type="EC" id="2.7.13.3" evidence="2"/>
<gene>
    <name evidence="7" type="ORF">ACE1CA_21675</name>
</gene>
<evidence type="ECO:0000256" key="1">
    <source>
        <dbReference type="ARBA" id="ARBA00000085"/>
    </source>
</evidence>
<comment type="caution">
    <text evidence="7">The sequence shown here is derived from an EMBL/GenBank/DDBJ whole genome shotgun (WGS) entry which is preliminary data.</text>
</comment>
<dbReference type="PANTHER" id="PTHR43547:SF2">
    <property type="entry name" value="HYBRID SIGNAL TRANSDUCTION HISTIDINE KINASE C"/>
    <property type="match status" value="1"/>
</dbReference>
<dbReference type="PROSITE" id="PS50109">
    <property type="entry name" value="HIS_KIN"/>
    <property type="match status" value="1"/>
</dbReference>
<dbReference type="InterPro" id="IPR036890">
    <property type="entry name" value="HATPase_C_sf"/>
</dbReference>
<organism evidence="7 8">
    <name type="scientific">Floridaenema evergladense BLCC-F167</name>
    <dbReference type="NCBI Taxonomy" id="3153639"/>
    <lineage>
        <taxon>Bacteria</taxon>
        <taxon>Bacillati</taxon>
        <taxon>Cyanobacteriota</taxon>
        <taxon>Cyanophyceae</taxon>
        <taxon>Oscillatoriophycideae</taxon>
        <taxon>Aerosakkonematales</taxon>
        <taxon>Aerosakkonemataceae</taxon>
        <taxon>Floridanema</taxon>
        <taxon>Floridanema evergladense</taxon>
    </lineage>
</organism>
<dbReference type="SMART" id="SM00387">
    <property type="entry name" value="HATPase_c"/>
    <property type="match status" value="1"/>
</dbReference>
<dbReference type="GO" id="GO:0016301">
    <property type="term" value="F:kinase activity"/>
    <property type="evidence" value="ECO:0007669"/>
    <property type="project" value="UniProtKB-KW"/>
</dbReference>
<comment type="catalytic activity">
    <reaction evidence="1">
        <text>ATP + protein L-histidine = ADP + protein N-phospho-L-histidine.</text>
        <dbReference type="EC" id="2.7.13.3"/>
    </reaction>
</comment>
<keyword evidence="5" id="KW-0902">Two-component regulatory system</keyword>
<dbReference type="PRINTS" id="PR00344">
    <property type="entry name" value="BCTRLSENSOR"/>
</dbReference>
<evidence type="ECO:0000256" key="5">
    <source>
        <dbReference type="ARBA" id="ARBA00023012"/>
    </source>
</evidence>
<dbReference type="InterPro" id="IPR036097">
    <property type="entry name" value="HisK_dim/P_sf"/>
</dbReference>
<dbReference type="InterPro" id="IPR003594">
    <property type="entry name" value="HATPase_dom"/>
</dbReference>
<dbReference type="CDD" id="cd00082">
    <property type="entry name" value="HisKA"/>
    <property type="match status" value="1"/>
</dbReference>
<name>A0ABV4WPW5_9CYAN</name>
<keyword evidence="3" id="KW-0597">Phosphoprotein</keyword>